<dbReference type="EC" id="2.7.7.61" evidence="1"/>
<dbReference type="NCBIfam" id="NF002383">
    <property type="entry name" value="PRK01392.1"/>
    <property type="match status" value="1"/>
</dbReference>
<dbReference type="EMBL" id="BAAAXQ010000056">
    <property type="protein sequence ID" value="GAA3020675.1"/>
    <property type="molecule type" value="Genomic_DNA"/>
</dbReference>
<comment type="catalytic activity">
    <reaction evidence="4">
        <text>apo-[citrate lyase ACP] + 2'-(5''-triphospho-alpha-D-ribosyl)-3'-dephospho-CoA = holo-[citrate lyase ACP] + diphosphate</text>
        <dbReference type="Rhea" id="RHEA:16333"/>
        <dbReference type="Rhea" id="RHEA-COMP:10157"/>
        <dbReference type="Rhea" id="RHEA-COMP:10158"/>
        <dbReference type="ChEBI" id="CHEBI:29999"/>
        <dbReference type="ChEBI" id="CHEBI:33019"/>
        <dbReference type="ChEBI" id="CHEBI:61378"/>
        <dbReference type="ChEBI" id="CHEBI:82683"/>
        <dbReference type="EC" id="2.7.7.61"/>
    </reaction>
</comment>
<keyword evidence="5" id="KW-0456">Lyase</keyword>
<keyword evidence="2" id="KW-0808">Transferase</keyword>
<accession>A0ABP6KPZ4</accession>
<dbReference type="Pfam" id="PF03802">
    <property type="entry name" value="CitX"/>
    <property type="match status" value="1"/>
</dbReference>
<comment type="caution">
    <text evidence="5">The sequence shown here is derived from an EMBL/GenBank/DDBJ whole genome shotgun (WGS) entry which is preliminary data.</text>
</comment>
<dbReference type="RefSeq" id="WP_068709478.1">
    <property type="nucleotide sequence ID" value="NZ_BAAAXQ010000056.1"/>
</dbReference>
<name>A0ABP6KPZ4_9ENTE</name>
<dbReference type="InterPro" id="IPR005551">
    <property type="entry name" value="CitX"/>
</dbReference>
<evidence type="ECO:0000313" key="5">
    <source>
        <dbReference type="EMBL" id="GAA3020675.1"/>
    </source>
</evidence>
<evidence type="ECO:0000256" key="2">
    <source>
        <dbReference type="ARBA" id="ARBA00022679"/>
    </source>
</evidence>
<keyword evidence="6" id="KW-1185">Reference proteome</keyword>
<dbReference type="Proteomes" id="UP001501577">
    <property type="component" value="Unassembled WGS sequence"/>
</dbReference>
<evidence type="ECO:0000256" key="4">
    <source>
        <dbReference type="ARBA" id="ARBA00048574"/>
    </source>
</evidence>
<dbReference type="NCBIfam" id="TIGR03124">
    <property type="entry name" value="citrate_citX"/>
    <property type="match status" value="1"/>
</dbReference>
<evidence type="ECO:0000313" key="6">
    <source>
        <dbReference type="Proteomes" id="UP001501577"/>
    </source>
</evidence>
<dbReference type="GO" id="GO:0016829">
    <property type="term" value="F:lyase activity"/>
    <property type="evidence" value="ECO:0007669"/>
    <property type="project" value="UniProtKB-KW"/>
</dbReference>
<evidence type="ECO:0000256" key="1">
    <source>
        <dbReference type="ARBA" id="ARBA00012524"/>
    </source>
</evidence>
<sequence length="178" mass="20486">MSEEVFSGPAVSLFEMLEAREMRAKRQEDLLKEYPDATLLLATMNIPGPVKNSEVLSQVFSQMITCIKQKLSFCPIITSAEYNYKTGTEFYLVVDILPAILKKNMVDLEENYAYGRLFDLDVHYYSEGLQSLSRQDIGFLPRRCLICQKNAKECGRQRRHSIEDMQVKVTEIIDKKEG</sequence>
<protein>
    <recommendedName>
        <fullName evidence="1">citrate lyase holo-[acyl-carrier protein] synthase</fullName>
        <ecNumber evidence="1">2.7.7.61</ecNumber>
    </recommendedName>
</protein>
<gene>
    <name evidence="5" type="primary">citX</name>
    <name evidence="5" type="ORF">GCM10019998_16260</name>
</gene>
<keyword evidence="3" id="KW-0548">Nucleotidyltransferase</keyword>
<reference evidence="6" key="1">
    <citation type="journal article" date="2019" name="Int. J. Syst. Evol. Microbiol.">
        <title>The Global Catalogue of Microorganisms (GCM) 10K type strain sequencing project: providing services to taxonomists for standard genome sequencing and annotation.</title>
        <authorList>
            <consortium name="The Broad Institute Genomics Platform"/>
            <consortium name="The Broad Institute Genome Sequencing Center for Infectious Disease"/>
            <person name="Wu L."/>
            <person name="Ma J."/>
        </authorList>
    </citation>
    <scope>NUCLEOTIDE SEQUENCE [LARGE SCALE GENOMIC DNA]</scope>
    <source>
        <strain evidence="6">JCM 8736</strain>
    </source>
</reference>
<evidence type="ECO:0000256" key="3">
    <source>
        <dbReference type="ARBA" id="ARBA00022695"/>
    </source>
</evidence>
<organism evidence="5 6">
    <name type="scientific">Tetragenococcus solitarius</name>
    <dbReference type="NCBI Taxonomy" id="71453"/>
    <lineage>
        <taxon>Bacteria</taxon>
        <taxon>Bacillati</taxon>
        <taxon>Bacillota</taxon>
        <taxon>Bacilli</taxon>
        <taxon>Lactobacillales</taxon>
        <taxon>Enterococcaceae</taxon>
        <taxon>Tetragenococcus</taxon>
    </lineage>
</organism>
<proteinExistence type="predicted"/>